<evidence type="ECO:0000313" key="3">
    <source>
        <dbReference type="Proteomes" id="UP001189180"/>
    </source>
</evidence>
<organism evidence="2 3">
    <name type="scientific">Fasciola hepatica</name>
    <name type="common">Liver fluke</name>
    <dbReference type="NCBI Taxonomy" id="6192"/>
    <lineage>
        <taxon>Eukaryota</taxon>
        <taxon>Metazoa</taxon>
        <taxon>Spiralia</taxon>
        <taxon>Lophotrochozoa</taxon>
        <taxon>Platyhelminthes</taxon>
        <taxon>Trematoda</taxon>
        <taxon>Digenea</taxon>
        <taxon>Plagiorchiida</taxon>
        <taxon>Echinostomata</taxon>
        <taxon>Echinostomatoidea</taxon>
        <taxon>Fasciolidae</taxon>
        <taxon>Fasciola</taxon>
    </lineage>
</organism>
<name>A0ABC9HI21_FASHE</name>
<sequence>MHVLLKVMLSRNIKNCVPLLYSVLFRHLLQKWHRNNGFNQYFKEGYIKEEGCPVYSKQQRRSRRQVPTKPRMILDENGVWRPGEQDDNEHTEGRHQLQCSLADRIAGERVSYRLIQQRSLDFGLYHQLHKCSLDKATDSHERLDFTGNEEQCSTSSVSPPTLRPHTDDEVAGRLIVSHSPSEVAVLQMIHSKEVTKQFSLRDVLGHRVPELAEEEDSQADQNLLQDDIAPTSLLPKADASS</sequence>
<feature type="region of interest" description="Disordered" evidence="1">
    <location>
        <begin position="147"/>
        <end position="166"/>
    </location>
</feature>
<dbReference type="EMBL" id="CANUEZ050000195">
    <property type="protein sequence ID" value="CAM0512154.1"/>
    <property type="molecule type" value="Genomic_DNA"/>
</dbReference>
<keyword evidence="3" id="KW-1185">Reference proteome</keyword>
<reference evidence="2 3" key="1">
    <citation type="submission" date="2024-08" db="EMBL/GenBank/DDBJ databases">
        <authorList>
            <person name="Paterson S."/>
        </authorList>
    </citation>
    <scope>NUCLEOTIDE SEQUENCE [LARGE SCALE GENOMIC DNA]</scope>
</reference>
<comment type="caution">
    <text evidence="2">The sequence shown here is derived from an EMBL/GenBank/DDBJ whole genome shotgun (WGS) entry which is preliminary data.</text>
</comment>
<feature type="compositionally biased region" description="Polar residues" evidence="1">
    <location>
        <begin position="148"/>
        <end position="159"/>
    </location>
</feature>
<accession>A0ABC9HI21</accession>
<evidence type="ECO:0000313" key="2">
    <source>
        <dbReference type="EMBL" id="CAM0512154.1"/>
    </source>
</evidence>
<feature type="region of interest" description="Disordered" evidence="1">
    <location>
        <begin position="212"/>
        <end position="241"/>
    </location>
</feature>
<dbReference type="AlphaFoldDB" id="A0ABC9HI21"/>
<gene>
    <name evidence="2" type="ORF">FHB240107_LOCUS4546</name>
</gene>
<evidence type="ECO:0000256" key="1">
    <source>
        <dbReference type="SAM" id="MobiDB-lite"/>
    </source>
</evidence>
<proteinExistence type="predicted"/>
<protein>
    <submittedName>
        <fullName evidence="2">Uncharacterized protein</fullName>
    </submittedName>
</protein>
<dbReference type="Proteomes" id="UP001189180">
    <property type="component" value="Unassembled WGS sequence"/>
</dbReference>